<dbReference type="AlphaFoldDB" id="A0A1C3NK63"/>
<dbReference type="EMBL" id="MDCE01000007">
    <property type="protein sequence ID" value="PPV07586.1"/>
    <property type="molecule type" value="Genomic_DNA"/>
</dbReference>
<dbReference type="EMBL" id="FLTX01000023">
    <property type="protein sequence ID" value="SBV50785.1"/>
    <property type="molecule type" value="Genomic_DNA"/>
</dbReference>
<keyword evidence="1" id="KW-1133">Transmembrane helix</keyword>
<keyword evidence="5" id="KW-1185">Reference proteome</keyword>
<name>A0A1C3NK63_9XANT</name>
<accession>A0A1C3NK63</accession>
<dbReference type="RefSeq" id="WP_065467508.1">
    <property type="nucleotide sequence ID" value="NZ_FLTX01000023.1"/>
</dbReference>
<reference evidence="3 4" key="1">
    <citation type="submission" date="2016-06" db="EMBL/GenBank/DDBJ databases">
        <authorList>
            <person name="Kjaerup R.B."/>
            <person name="Dalgaard T.S."/>
            <person name="Juul-Madsen H.R."/>
        </authorList>
    </citation>
    <scope>NUCLEOTIDE SEQUENCE [LARGE SCALE GENOMIC DNA]</scope>
    <source>
        <strain evidence="3">LMG947</strain>
    </source>
</reference>
<dbReference type="Proteomes" id="UP000092503">
    <property type="component" value="Unassembled WGS sequence"/>
</dbReference>
<reference evidence="2 5" key="2">
    <citation type="submission" date="2016-08" db="EMBL/GenBank/DDBJ databases">
        <title>Evolution of the type three secretion system and type three effector repertoires in Xanthomonas.</title>
        <authorList>
            <person name="Merda D."/>
            <person name="Briand M."/>
            <person name="Bosis E."/>
            <person name="Rousseau C."/>
            <person name="Portier P."/>
            <person name="Jacques M.-A."/>
            <person name="Fischer-Le Saux M."/>
        </authorList>
    </citation>
    <scope>NUCLEOTIDE SEQUENCE [LARGE SCALE GENOMIC DNA]</scope>
    <source>
        <strain evidence="2 5">CFBP1976</strain>
    </source>
</reference>
<dbReference type="Pfam" id="PF10947">
    <property type="entry name" value="DUF2628"/>
    <property type="match status" value="1"/>
</dbReference>
<keyword evidence="1" id="KW-0812">Transmembrane</keyword>
<proteinExistence type="predicted"/>
<dbReference type="InterPro" id="IPR024399">
    <property type="entry name" value="DUF2628"/>
</dbReference>
<keyword evidence="1" id="KW-0472">Membrane</keyword>
<evidence type="ECO:0000256" key="1">
    <source>
        <dbReference type="SAM" id="Phobius"/>
    </source>
</evidence>
<evidence type="ECO:0000313" key="4">
    <source>
        <dbReference type="Proteomes" id="UP000092503"/>
    </source>
</evidence>
<dbReference type="Proteomes" id="UP000239710">
    <property type="component" value="Unassembled WGS sequence"/>
</dbReference>
<dbReference type="OrthoDB" id="4727912at2"/>
<organism evidence="3 4">
    <name type="scientific">Xanthomonas bromi</name>
    <dbReference type="NCBI Taxonomy" id="56449"/>
    <lineage>
        <taxon>Bacteria</taxon>
        <taxon>Pseudomonadati</taxon>
        <taxon>Pseudomonadota</taxon>
        <taxon>Gammaproteobacteria</taxon>
        <taxon>Lysobacterales</taxon>
        <taxon>Lysobacteraceae</taxon>
        <taxon>Xanthomonas</taxon>
    </lineage>
</organism>
<evidence type="ECO:0000313" key="3">
    <source>
        <dbReference type="EMBL" id="SBV50785.1"/>
    </source>
</evidence>
<feature type="transmembrane region" description="Helical" evidence="1">
    <location>
        <begin position="93"/>
        <end position="111"/>
    </location>
</feature>
<sequence length="130" mass="15056">MDTLDRTQLSPKWQFRFDFFDRHGGPKEPAYKDALKTLSFGNKVKIGMNFYAFFFGFIYFFIIGLWRKALSLIGISLVLGIVASFLPTAFQNVLWLPMSLLTGMIANYAYYLHTVKGSTSWNPFEGMRWI</sequence>
<dbReference type="STRING" id="56449.XBLMG947_1567"/>
<evidence type="ECO:0000313" key="2">
    <source>
        <dbReference type="EMBL" id="PPV07586.1"/>
    </source>
</evidence>
<protein>
    <submittedName>
        <fullName evidence="2">DUF2628 domain-containing protein</fullName>
    </submittedName>
</protein>
<feature type="transmembrane region" description="Helical" evidence="1">
    <location>
        <begin position="46"/>
        <end position="63"/>
    </location>
</feature>
<feature type="transmembrane region" description="Helical" evidence="1">
    <location>
        <begin position="69"/>
        <end position="86"/>
    </location>
</feature>
<gene>
    <name evidence="3" type="ORF">XBLMG947_1567</name>
    <name evidence="2" type="ORF">XbrCFBP1976_06410</name>
</gene>
<evidence type="ECO:0000313" key="5">
    <source>
        <dbReference type="Proteomes" id="UP000239710"/>
    </source>
</evidence>